<protein>
    <submittedName>
        <fullName evidence="1">Uncharacterized protein</fullName>
    </submittedName>
</protein>
<dbReference type="EMBL" id="JACSNR010000005">
    <property type="protein sequence ID" value="MBM6923239.1"/>
    <property type="molecule type" value="Genomic_DNA"/>
</dbReference>
<dbReference type="RefSeq" id="WP_204720543.1">
    <property type="nucleotide sequence ID" value="NZ_JACSNR010000005.1"/>
</dbReference>
<sequence length="180" mass="20702">MMKENYPTWLEGHVKEWARKRLPTVTLCSSTGHELLEVWYYGDLRTVKGEPQPYIVDGGEAPGLVAARDPESGEEFVIFDGGRHGYDNLFCDEQDPDALEHRPLKRYEIPASKLVLELGYSVDYEDEKEDFEPDEADTVELINGERMPWEQVKRDGIDYIALYYVNEEGKQVQILDAELA</sequence>
<gene>
    <name evidence="1" type="ORF">H9X81_06000</name>
</gene>
<evidence type="ECO:0000313" key="2">
    <source>
        <dbReference type="Proteomes" id="UP000724149"/>
    </source>
</evidence>
<dbReference type="Proteomes" id="UP000724149">
    <property type="component" value="Unassembled WGS sequence"/>
</dbReference>
<keyword evidence="2" id="KW-1185">Reference proteome</keyword>
<name>A0ABS2GNF0_9FIRM</name>
<comment type="caution">
    <text evidence="1">The sequence shown here is derived from an EMBL/GenBank/DDBJ whole genome shotgun (WGS) entry which is preliminary data.</text>
</comment>
<accession>A0ABS2GNF0</accession>
<reference evidence="1 2" key="1">
    <citation type="journal article" date="2021" name="Sci. Rep.">
        <title>The distribution of antibiotic resistance genes in chicken gut microbiota commensals.</title>
        <authorList>
            <person name="Juricova H."/>
            <person name="Matiasovicova J."/>
            <person name="Kubasova T."/>
            <person name="Cejkova D."/>
            <person name="Rychlik I."/>
        </authorList>
    </citation>
    <scope>NUCLEOTIDE SEQUENCE [LARGE SCALE GENOMIC DNA]</scope>
    <source>
        <strain evidence="1 2">An564</strain>
    </source>
</reference>
<evidence type="ECO:0000313" key="1">
    <source>
        <dbReference type="EMBL" id="MBM6923239.1"/>
    </source>
</evidence>
<organism evidence="1 2">
    <name type="scientific">Hydrogenoanaerobacterium saccharovorans</name>
    <dbReference type="NCBI Taxonomy" id="474960"/>
    <lineage>
        <taxon>Bacteria</taxon>
        <taxon>Bacillati</taxon>
        <taxon>Bacillota</taxon>
        <taxon>Clostridia</taxon>
        <taxon>Eubacteriales</taxon>
        <taxon>Oscillospiraceae</taxon>
        <taxon>Hydrogenoanaerobacterium</taxon>
    </lineage>
</organism>
<proteinExistence type="predicted"/>